<reference evidence="1" key="1">
    <citation type="submission" date="2022-04" db="EMBL/GenBank/DDBJ databases">
        <title>Genome of the entomopathogenic fungus Entomophthora muscae.</title>
        <authorList>
            <person name="Elya C."/>
            <person name="Lovett B.R."/>
            <person name="Lee E."/>
            <person name="Macias A.M."/>
            <person name="Hajek A.E."/>
            <person name="De Bivort B.L."/>
            <person name="Kasson M.T."/>
            <person name="De Fine Licht H.H."/>
            <person name="Stajich J.E."/>
        </authorList>
    </citation>
    <scope>NUCLEOTIDE SEQUENCE</scope>
    <source>
        <strain evidence="1">Berkeley</strain>
    </source>
</reference>
<sequence>MTTPSSWSLATIQDTLWGLVDRNPTPLLDCINMNGLKEFGLPLSLGGFGNLPGVAILFVDTANIPGCDFKLGRNIPNCHSPVQAVEESFTLIICQPTPALGKYRGILASRLGTGDGDLYVEGGITLGCAGAVNGGIRHRCRWLLNCSQWLIGGVKDAGAGSGNSWIKSVGSGDNWVHSGGVSNLSVPSDTGVGDFGGRP</sequence>
<dbReference type="EMBL" id="QTSX02002291">
    <property type="protein sequence ID" value="KAJ9076373.1"/>
    <property type="molecule type" value="Genomic_DNA"/>
</dbReference>
<evidence type="ECO:0000313" key="2">
    <source>
        <dbReference type="Proteomes" id="UP001165960"/>
    </source>
</evidence>
<gene>
    <name evidence="1" type="ORF">DSO57_1027002</name>
</gene>
<name>A0ACC2TNW4_9FUNG</name>
<keyword evidence="2" id="KW-1185">Reference proteome</keyword>
<organism evidence="1 2">
    <name type="scientific">Entomophthora muscae</name>
    <dbReference type="NCBI Taxonomy" id="34485"/>
    <lineage>
        <taxon>Eukaryota</taxon>
        <taxon>Fungi</taxon>
        <taxon>Fungi incertae sedis</taxon>
        <taxon>Zoopagomycota</taxon>
        <taxon>Entomophthoromycotina</taxon>
        <taxon>Entomophthoromycetes</taxon>
        <taxon>Entomophthorales</taxon>
        <taxon>Entomophthoraceae</taxon>
        <taxon>Entomophthora</taxon>
    </lineage>
</organism>
<proteinExistence type="predicted"/>
<comment type="caution">
    <text evidence="1">The sequence shown here is derived from an EMBL/GenBank/DDBJ whole genome shotgun (WGS) entry which is preliminary data.</text>
</comment>
<dbReference type="Proteomes" id="UP001165960">
    <property type="component" value="Unassembled WGS sequence"/>
</dbReference>
<evidence type="ECO:0000313" key="1">
    <source>
        <dbReference type="EMBL" id="KAJ9076373.1"/>
    </source>
</evidence>
<accession>A0ACC2TNW4</accession>
<protein>
    <submittedName>
        <fullName evidence="1">Uncharacterized protein</fullName>
    </submittedName>
</protein>